<feature type="chain" id="PRO_5045659175" description="Secreted protein" evidence="1">
    <location>
        <begin position="28"/>
        <end position="100"/>
    </location>
</feature>
<proteinExistence type="predicted"/>
<reference evidence="2 3" key="1">
    <citation type="submission" date="2017-06" db="EMBL/GenBank/DDBJ databases">
        <title>Complete Genome Sequence of the Soil Carbazole-Degrading Bacterium Nocardioides aromaticivorans IC177.</title>
        <authorList>
            <person name="Vejarano F."/>
            <person name="Suzuki-Minakuchi C."/>
            <person name="Ohtsubo Y."/>
            <person name="Tsuda M."/>
            <person name="Okada K."/>
            <person name="Nojiri H."/>
        </authorList>
    </citation>
    <scope>NUCLEOTIDE SEQUENCE [LARGE SCALE GENOMIC DNA]</scope>
    <source>
        <strain evidence="2 3">IC177</strain>
    </source>
</reference>
<gene>
    <name evidence="2" type="ORF">CFH99_15050</name>
</gene>
<accession>A0ABX7PLT8</accession>
<keyword evidence="3" id="KW-1185">Reference proteome</keyword>
<keyword evidence="1" id="KW-0732">Signal</keyword>
<feature type="signal peptide" evidence="1">
    <location>
        <begin position="1"/>
        <end position="27"/>
    </location>
</feature>
<evidence type="ECO:0000256" key="1">
    <source>
        <dbReference type="SAM" id="SignalP"/>
    </source>
</evidence>
<evidence type="ECO:0008006" key="4">
    <source>
        <dbReference type="Google" id="ProtNLM"/>
    </source>
</evidence>
<dbReference type="Proteomes" id="UP000662818">
    <property type="component" value="Chromosome"/>
</dbReference>
<dbReference type="EMBL" id="CP022295">
    <property type="protein sequence ID" value="QSR26946.1"/>
    <property type="molecule type" value="Genomic_DNA"/>
</dbReference>
<protein>
    <recommendedName>
        <fullName evidence="4">Secreted protein</fullName>
    </recommendedName>
</protein>
<evidence type="ECO:0000313" key="3">
    <source>
        <dbReference type="Proteomes" id="UP000662818"/>
    </source>
</evidence>
<name>A0ABX7PLT8_9ACTN</name>
<evidence type="ECO:0000313" key="2">
    <source>
        <dbReference type="EMBL" id="QSR26946.1"/>
    </source>
</evidence>
<sequence length="100" mass="9896">MMRLMPMSAVAAGVAALLIGGAGAAQAGEVNGNGDPVPAVEHAKSICAFSGQNDEPELEFPEGGRVQSYGQLVRGGLKSFVPSPGVACNGHTGFLAGGGE</sequence>
<organism evidence="2 3">
    <name type="scientific">Nocardioides aromaticivorans</name>
    <dbReference type="NCBI Taxonomy" id="200618"/>
    <lineage>
        <taxon>Bacteria</taxon>
        <taxon>Bacillati</taxon>
        <taxon>Actinomycetota</taxon>
        <taxon>Actinomycetes</taxon>
        <taxon>Propionibacteriales</taxon>
        <taxon>Nocardioidaceae</taxon>
        <taxon>Nocardioides</taxon>
    </lineage>
</organism>